<dbReference type="PANTHER" id="PTHR15228:SF25">
    <property type="entry name" value="F-BAR DOMAIN-CONTAINING PROTEIN"/>
    <property type="match status" value="1"/>
</dbReference>
<feature type="compositionally biased region" description="Polar residues" evidence="2">
    <location>
        <begin position="620"/>
        <end position="631"/>
    </location>
</feature>
<evidence type="ECO:0000256" key="1">
    <source>
        <dbReference type="ARBA" id="ARBA00022468"/>
    </source>
</evidence>
<dbReference type="OrthoDB" id="3196451at2759"/>
<dbReference type="Pfam" id="PF00620">
    <property type="entry name" value="RhoGAP"/>
    <property type="match status" value="1"/>
</dbReference>
<feature type="compositionally biased region" description="Low complexity" evidence="2">
    <location>
        <begin position="636"/>
        <end position="647"/>
    </location>
</feature>
<feature type="compositionally biased region" description="Polar residues" evidence="2">
    <location>
        <begin position="711"/>
        <end position="722"/>
    </location>
</feature>
<feature type="region of interest" description="Disordered" evidence="2">
    <location>
        <begin position="711"/>
        <end position="928"/>
    </location>
</feature>
<keyword evidence="1" id="KW-0343">GTPase activation</keyword>
<feature type="compositionally biased region" description="Low complexity" evidence="2">
    <location>
        <begin position="684"/>
        <end position="695"/>
    </location>
</feature>
<dbReference type="CDD" id="cd04396">
    <property type="entry name" value="RhoGAP_fSAC7_BAG7"/>
    <property type="match status" value="1"/>
</dbReference>
<organism evidence="4 5">
    <name type="scientific">Talaromyces rugulosus</name>
    <name type="common">Penicillium rugulosum</name>
    <dbReference type="NCBI Taxonomy" id="121627"/>
    <lineage>
        <taxon>Eukaryota</taxon>
        <taxon>Fungi</taxon>
        <taxon>Dikarya</taxon>
        <taxon>Ascomycota</taxon>
        <taxon>Pezizomycotina</taxon>
        <taxon>Eurotiomycetes</taxon>
        <taxon>Eurotiomycetidae</taxon>
        <taxon>Eurotiales</taxon>
        <taxon>Trichocomaceae</taxon>
        <taxon>Talaromyces</taxon>
        <taxon>Talaromyces sect. Islandici</taxon>
    </lineage>
</organism>
<accession>A0A7H8QSU9</accession>
<dbReference type="RefSeq" id="XP_035343046.1">
    <property type="nucleotide sequence ID" value="XM_035487153.1"/>
</dbReference>
<dbReference type="GO" id="GO:0060237">
    <property type="term" value="P:regulation of fungal-type cell wall organization"/>
    <property type="evidence" value="ECO:0007669"/>
    <property type="project" value="TreeGrafter"/>
</dbReference>
<evidence type="ECO:0000313" key="5">
    <source>
        <dbReference type="Proteomes" id="UP000509510"/>
    </source>
</evidence>
<dbReference type="PROSITE" id="PS50238">
    <property type="entry name" value="RHOGAP"/>
    <property type="match status" value="1"/>
</dbReference>
<feature type="domain" description="Rho-GAP" evidence="3">
    <location>
        <begin position="269"/>
        <end position="477"/>
    </location>
</feature>
<gene>
    <name evidence="4" type="ORF">TRUGW13939_03975</name>
</gene>
<dbReference type="EMBL" id="CP055899">
    <property type="protein sequence ID" value="QKX56868.1"/>
    <property type="molecule type" value="Genomic_DNA"/>
</dbReference>
<feature type="compositionally biased region" description="Basic and acidic residues" evidence="2">
    <location>
        <begin position="1"/>
        <end position="13"/>
    </location>
</feature>
<dbReference type="GO" id="GO:0005938">
    <property type="term" value="C:cell cortex"/>
    <property type="evidence" value="ECO:0007669"/>
    <property type="project" value="TreeGrafter"/>
</dbReference>
<dbReference type="SMART" id="SM00324">
    <property type="entry name" value="RhoGAP"/>
    <property type="match status" value="1"/>
</dbReference>
<reference evidence="5" key="1">
    <citation type="submission" date="2020-06" db="EMBL/GenBank/DDBJ databases">
        <title>A chromosome-scale genome assembly of Talaromyces rugulosus W13939.</title>
        <authorList>
            <person name="Wang B."/>
            <person name="Guo L."/>
            <person name="Ye K."/>
            <person name="Wang L."/>
        </authorList>
    </citation>
    <scope>NUCLEOTIDE SEQUENCE [LARGE SCALE GENOMIC DNA]</scope>
    <source>
        <strain evidence="5">W13939</strain>
    </source>
</reference>
<dbReference type="Proteomes" id="UP000509510">
    <property type="component" value="Chromosome II"/>
</dbReference>
<dbReference type="KEGG" id="trg:TRUGW13939_03975"/>
<feature type="compositionally biased region" description="Polar residues" evidence="2">
    <location>
        <begin position="539"/>
        <end position="562"/>
    </location>
</feature>
<feature type="compositionally biased region" description="Polar residues" evidence="2">
    <location>
        <begin position="493"/>
        <end position="515"/>
    </location>
</feature>
<dbReference type="PANTHER" id="PTHR15228">
    <property type="entry name" value="SPERMATHECAL PHYSIOLOGY VARIANT"/>
    <property type="match status" value="1"/>
</dbReference>
<feature type="compositionally biased region" description="Low complexity" evidence="2">
    <location>
        <begin position="578"/>
        <end position="589"/>
    </location>
</feature>
<feature type="region of interest" description="Disordered" evidence="2">
    <location>
        <begin position="617"/>
        <end position="695"/>
    </location>
</feature>
<dbReference type="InterPro" id="IPR000198">
    <property type="entry name" value="RhoGAP_dom"/>
</dbReference>
<dbReference type="GO" id="GO:0005096">
    <property type="term" value="F:GTPase activator activity"/>
    <property type="evidence" value="ECO:0007669"/>
    <property type="project" value="UniProtKB-KW"/>
</dbReference>
<dbReference type="GeneID" id="55991477"/>
<dbReference type="InterPro" id="IPR051025">
    <property type="entry name" value="RhoGAP"/>
</dbReference>
<keyword evidence="5" id="KW-1185">Reference proteome</keyword>
<feature type="compositionally biased region" description="Basic and acidic residues" evidence="2">
    <location>
        <begin position="768"/>
        <end position="782"/>
    </location>
</feature>
<feature type="compositionally biased region" description="Polar residues" evidence="2">
    <location>
        <begin position="812"/>
        <end position="835"/>
    </location>
</feature>
<feature type="compositionally biased region" description="Low complexity" evidence="2">
    <location>
        <begin position="529"/>
        <end position="538"/>
    </location>
</feature>
<sequence length="928" mass="100893">AQLPRDQPRDDRHRRGPVPLHQPPTASSAINHQSITSLSTFFSLCCCSALLQTPVQPPRNTRTSQALVDHHPPASLSLPPFVVSAPRQQFSLTSPNFASPVESVSGPTLCFSCCRCRCRQDILPLIDRCATPSPLRQDRCASAYVAQPCRLSHLDNTASALAKHNPPKGVPRGSLKSVDLPIVAHIESHLCAIMATGSSQPLATHAAIQSFAQSTSPPEPAAPSKRDLASWWKTFKRNNKKDEETKGRVNGGIFGVPLNVSIKYANVAISLTNDKGESFIYGYVPIVVAKCGVFLKEQATEVEGIFRLSGSARRIKELQEIFDSAERYGKGLNWTGYTVHDAANILRRYLNQLPEPIVPLDFYEAFREPLRNHQAQAVGSTESKDESGDFDYEKSVATYQQLIRELPPLNKQLLLYILDLLAVFASKSEKNRMTSANLSAIFQPGLLSHPSHDMAPNEYRLSQDVLIFLIENQDNFLFGMNGTASDPQTVKEFQSNAATTPSRSSGLRRSASNASGGADSLRKYEALRRNVSVSSRNSGNTQSPGTPTSTTNTVKRSNTVPSKRSPALITPKRAHGEPTTPTSSGLPPTIETEQVVHHPTELLTPTVQDAGNSADAALSAQLTPEQVSERSQFLEPVPNAPNVVVTPTKERKLSSFFTKSPPANSEHKETRQPNRLKKKRIPGSANASAQSSSHSLNNAAVNDFTLLQSTSQAPTPVPASSNEGTPTIPETEPVPPVTEGSHHHHQVSESTIKPHRSRSPSMQSKTSYTDHSELDQGEDSLKKEHRRSWRFPLSKHNDQPTSPPLVGLNSGAEFSTSSIGSSTHPRSFANDSHAPSTDVTSTHDTDVGKPVSSTRDGALSPEPEKRSIFDKIKAKVAPKKDGSDRAKSPSRADLPVTSEPLPEEKEPQEQQPTDVENSSAPAATEEPK</sequence>
<dbReference type="InterPro" id="IPR008936">
    <property type="entry name" value="Rho_GTPase_activation_prot"/>
</dbReference>
<proteinExistence type="predicted"/>
<dbReference type="AlphaFoldDB" id="A0A7H8QSU9"/>
<dbReference type="GO" id="GO:0007165">
    <property type="term" value="P:signal transduction"/>
    <property type="evidence" value="ECO:0007669"/>
    <property type="project" value="InterPro"/>
</dbReference>
<evidence type="ECO:0000259" key="3">
    <source>
        <dbReference type="PROSITE" id="PS50238"/>
    </source>
</evidence>
<feature type="region of interest" description="Disordered" evidence="2">
    <location>
        <begin position="1"/>
        <end position="29"/>
    </location>
</feature>
<dbReference type="SUPFAM" id="SSF48350">
    <property type="entry name" value="GTPase activation domain, GAP"/>
    <property type="match status" value="1"/>
</dbReference>
<protein>
    <recommendedName>
        <fullName evidence="3">Rho-GAP domain-containing protein</fullName>
    </recommendedName>
</protein>
<name>A0A7H8QSU9_TALRU</name>
<feature type="region of interest" description="Disordered" evidence="2">
    <location>
        <begin position="493"/>
        <end position="589"/>
    </location>
</feature>
<feature type="non-terminal residue" evidence="4">
    <location>
        <position position="1"/>
    </location>
</feature>
<feature type="compositionally biased region" description="Basic and acidic residues" evidence="2">
    <location>
        <begin position="862"/>
        <end position="887"/>
    </location>
</feature>
<evidence type="ECO:0000313" key="4">
    <source>
        <dbReference type="EMBL" id="QKX56868.1"/>
    </source>
</evidence>
<dbReference type="Gene3D" id="1.10.555.10">
    <property type="entry name" value="Rho GTPase activation protein"/>
    <property type="match status" value="1"/>
</dbReference>
<evidence type="ECO:0000256" key="2">
    <source>
        <dbReference type="SAM" id="MobiDB-lite"/>
    </source>
</evidence>